<evidence type="ECO:0000256" key="2">
    <source>
        <dbReference type="SAM" id="Phobius"/>
    </source>
</evidence>
<organism evidence="4 5">
    <name type="scientific">Paenibacillus filicis</name>
    <dbReference type="NCBI Taxonomy" id="669464"/>
    <lineage>
        <taxon>Bacteria</taxon>
        <taxon>Bacillati</taxon>
        <taxon>Bacillota</taxon>
        <taxon>Bacilli</taxon>
        <taxon>Bacillales</taxon>
        <taxon>Paenibacillaceae</taxon>
        <taxon>Paenibacillus</taxon>
    </lineage>
</organism>
<dbReference type="InterPro" id="IPR045962">
    <property type="entry name" value="DUF6382"/>
</dbReference>
<dbReference type="SMART" id="SM00240">
    <property type="entry name" value="FHA"/>
    <property type="match status" value="1"/>
</dbReference>
<reference evidence="4 5" key="1">
    <citation type="submission" date="2024-04" db="EMBL/GenBank/DDBJ databases">
        <title>draft genome sequnece of Paenibacillus filicis.</title>
        <authorList>
            <person name="Kim D.-U."/>
        </authorList>
    </citation>
    <scope>NUCLEOTIDE SEQUENCE [LARGE SCALE GENOMIC DNA]</scope>
    <source>
        <strain evidence="4 5">KACC14197</strain>
    </source>
</reference>
<dbReference type="Proteomes" id="UP001469365">
    <property type="component" value="Unassembled WGS sequence"/>
</dbReference>
<dbReference type="Gene3D" id="2.60.200.20">
    <property type="match status" value="1"/>
</dbReference>
<feature type="transmembrane region" description="Helical" evidence="2">
    <location>
        <begin position="342"/>
        <end position="362"/>
    </location>
</feature>
<dbReference type="InterPro" id="IPR008984">
    <property type="entry name" value="SMAD_FHA_dom_sf"/>
</dbReference>
<dbReference type="CDD" id="cd00060">
    <property type="entry name" value="FHA"/>
    <property type="match status" value="1"/>
</dbReference>
<dbReference type="SUPFAM" id="SSF49879">
    <property type="entry name" value="SMAD/FHA domain"/>
    <property type="match status" value="1"/>
</dbReference>
<dbReference type="PROSITE" id="PS50006">
    <property type="entry name" value="FHA_DOMAIN"/>
    <property type="match status" value="1"/>
</dbReference>
<name>A0ABU9DI95_9BACL</name>
<dbReference type="Pfam" id="PF00498">
    <property type="entry name" value="FHA"/>
    <property type="match status" value="1"/>
</dbReference>
<dbReference type="RefSeq" id="WP_341415655.1">
    <property type="nucleotide sequence ID" value="NZ_JBBPCC010000006.1"/>
</dbReference>
<sequence>MKVSQLLYGLKVEFVKQYGLDMAISAEGGLKREELSEFQLRMLTANRIPRLLELRLEARDGNCTLYYQVSGKRMLAQILRMDPITMEQYYLLLLQVVEVLADSAMNMLQPGRFVLQEDFIFVGEGLDQLYFTYLPKEQLEGKNSVSADLQHLASRWIHRVSELRGSGFQELMRFLQEESFNLPELKQLVNRQLERLASASSSGDQRPMAAVNMKGEAGEGHWNAGFVPPVRPAGRAPQGSSVPSGHWPPHESPVSRSTSEEFALRSWELSPDPPQPSHNLDTGGPGGQVAGIGSGAGPSEASASSKSAKGLDFRSRRLPVVLAMILALGLLWKQYADQPEEQWLYLCAGGSVVIVGIGMGLLQRIVRRRQLLEQEQQQSFRESDFASELSQSFPGHGPEMNKPLYSYHGELGQELSGTGGRPSDHPFPTSGPLADSVSFLESAGLMASAAESLQSTNQTSLYGESADVSGGVERRGQGRGLDGRTTLLRRPDATVVLSRTHTEAALRDAYLETYREGKTEKIPLNKASILIGRQGTEVDWVMEEAGVSRMHAELVREQGGVMVKDLGSSNGTRVNGELLIPYQTHLLNNGDVISIVTTEFTYRTRD</sequence>
<feature type="region of interest" description="Disordered" evidence="1">
    <location>
        <begin position="378"/>
        <end position="433"/>
    </location>
</feature>
<evidence type="ECO:0000313" key="4">
    <source>
        <dbReference type="EMBL" id="MEK8128575.1"/>
    </source>
</evidence>
<keyword evidence="2" id="KW-0472">Membrane</keyword>
<keyword evidence="2" id="KW-0812">Transmembrane</keyword>
<feature type="transmembrane region" description="Helical" evidence="2">
    <location>
        <begin position="318"/>
        <end position="336"/>
    </location>
</feature>
<evidence type="ECO:0000259" key="3">
    <source>
        <dbReference type="PROSITE" id="PS50006"/>
    </source>
</evidence>
<proteinExistence type="predicted"/>
<feature type="compositionally biased region" description="Low complexity" evidence="1">
    <location>
        <begin position="297"/>
        <end position="308"/>
    </location>
</feature>
<feature type="region of interest" description="Disordered" evidence="1">
    <location>
        <begin position="220"/>
        <end position="309"/>
    </location>
</feature>
<keyword evidence="5" id="KW-1185">Reference proteome</keyword>
<accession>A0ABU9DI95</accession>
<dbReference type="Pfam" id="PF19909">
    <property type="entry name" value="DUF6382"/>
    <property type="match status" value="1"/>
</dbReference>
<dbReference type="EMBL" id="JBBPCC010000006">
    <property type="protein sequence ID" value="MEK8128575.1"/>
    <property type="molecule type" value="Genomic_DNA"/>
</dbReference>
<evidence type="ECO:0000313" key="5">
    <source>
        <dbReference type="Proteomes" id="UP001469365"/>
    </source>
</evidence>
<comment type="caution">
    <text evidence="4">The sequence shown here is derived from an EMBL/GenBank/DDBJ whole genome shotgun (WGS) entry which is preliminary data.</text>
</comment>
<dbReference type="PANTHER" id="PTHR23308">
    <property type="entry name" value="NUCLEAR INHIBITOR OF PROTEIN PHOSPHATASE-1"/>
    <property type="match status" value="1"/>
</dbReference>
<feature type="compositionally biased region" description="Gly residues" evidence="1">
    <location>
        <begin position="283"/>
        <end position="296"/>
    </location>
</feature>
<dbReference type="InterPro" id="IPR000253">
    <property type="entry name" value="FHA_dom"/>
</dbReference>
<evidence type="ECO:0000256" key="1">
    <source>
        <dbReference type="SAM" id="MobiDB-lite"/>
    </source>
</evidence>
<protein>
    <submittedName>
        <fullName evidence="4">DUF6382 domain-containing protein</fullName>
    </submittedName>
</protein>
<feature type="domain" description="FHA" evidence="3">
    <location>
        <begin position="529"/>
        <end position="579"/>
    </location>
</feature>
<gene>
    <name evidence="4" type="ORF">WMW72_11730</name>
</gene>
<keyword evidence="2" id="KW-1133">Transmembrane helix</keyword>
<dbReference type="InterPro" id="IPR050923">
    <property type="entry name" value="Cell_Proc_Reg/RNA_Proc"/>
</dbReference>
<feature type="region of interest" description="Disordered" evidence="1">
    <location>
        <begin position="461"/>
        <end position="485"/>
    </location>
</feature>